<gene>
    <name evidence="1" type="ORF">RPERSI_LOCUS27800</name>
</gene>
<proteinExistence type="predicted"/>
<comment type="caution">
    <text evidence="1">The sequence shown here is derived from an EMBL/GenBank/DDBJ whole genome shotgun (WGS) entry which is preliminary data.</text>
</comment>
<name>A0ACA9S8Y6_9GLOM</name>
<sequence length="59" mass="6788">PGASSIDEPKKSVQRISKIKENQFLAFFQDKNNITQSSYLTDTKTRILVLYIQDQKQAL</sequence>
<protein>
    <submittedName>
        <fullName evidence="1">5176_t:CDS:1</fullName>
    </submittedName>
</protein>
<dbReference type="EMBL" id="CAJVQC010099081">
    <property type="protein sequence ID" value="CAG8830399.1"/>
    <property type="molecule type" value="Genomic_DNA"/>
</dbReference>
<evidence type="ECO:0000313" key="1">
    <source>
        <dbReference type="EMBL" id="CAG8830399.1"/>
    </source>
</evidence>
<dbReference type="Proteomes" id="UP000789920">
    <property type="component" value="Unassembled WGS sequence"/>
</dbReference>
<keyword evidence="2" id="KW-1185">Reference proteome</keyword>
<evidence type="ECO:0000313" key="2">
    <source>
        <dbReference type="Proteomes" id="UP000789920"/>
    </source>
</evidence>
<accession>A0ACA9S8Y6</accession>
<feature type="non-terminal residue" evidence="1">
    <location>
        <position position="1"/>
    </location>
</feature>
<organism evidence="1 2">
    <name type="scientific">Racocetra persica</name>
    <dbReference type="NCBI Taxonomy" id="160502"/>
    <lineage>
        <taxon>Eukaryota</taxon>
        <taxon>Fungi</taxon>
        <taxon>Fungi incertae sedis</taxon>
        <taxon>Mucoromycota</taxon>
        <taxon>Glomeromycotina</taxon>
        <taxon>Glomeromycetes</taxon>
        <taxon>Diversisporales</taxon>
        <taxon>Gigasporaceae</taxon>
        <taxon>Racocetra</taxon>
    </lineage>
</organism>
<reference evidence="1" key="1">
    <citation type="submission" date="2021-06" db="EMBL/GenBank/DDBJ databases">
        <authorList>
            <person name="Kallberg Y."/>
            <person name="Tangrot J."/>
            <person name="Rosling A."/>
        </authorList>
    </citation>
    <scope>NUCLEOTIDE SEQUENCE</scope>
    <source>
        <strain evidence="1">MA461A</strain>
    </source>
</reference>